<evidence type="ECO:0000313" key="6">
    <source>
        <dbReference type="Proteomes" id="UP000284706"/>
    </source>
</evidence>
<dbReference type="InterPro" id="IPR036291">
    <property type="entry name" value="NAD(P)-bd_dom_sf"/>
</dbReference>
<dbReference type="InParanoid" id="A0A409YND2"/>
<evidence type="ECO:0000259" key="4">
    <source>
        <dbReference type="Pfam" id="PF07993"/>
    </source>
</evidence>
<comment type="caution">
    <text evidence="5">The sequence shown here is derived from an EMBL/GenBank/DDBJ whole genome shotgun (WGS) entry which is preliminary data.</text>
</comment>
<dbReference type="InterPro" id="IPR051414">
    <property type="entry name" value="Adenylate-forming_Reductase"/>
</dbReference>
<dbReference type="Pfam" id="PF07993">
    <property type="entry name" value="NAD_binding_4"/>
    <property type="match status" value="1"/>
</dbReference>
<evidence type="ECO:0000313" key="5">
    <source>
        <dbReference type="EMBL" id="PPR04516.1"/>
    </source>
</evidence>
<dbReference type="PANTHER" id="PTHR43439:SF2">
    <property type="entry name" value="ENZYME, PUTATIVE (JCVI)-RELATED"/>
    <property type="match status" value="1"/>
</dbReference>
<sequence>MPNVIPPADGSVTLPEVIDFHIEHNPDYPIFIFNEDGKSEITKITYLEYGRACDRVAHRFRPGRAGPDGELVAVVALSDTLLYHAVSVGLMRAGMIPFLMSPRNTAAAIIKMLKEVGCHRLLTTQETLKSLVSDIKSELARDSPGFELSVEEMPPIREIYPKMGHETKDDSFEPYPKPPVRPPMDNVLLYLHSSGSTGFPKSIAETYRIMCNWASFPPMPEMAWLSIACMHLPAFHTLGVISQLLHSMYALSIIALYPPAAFTPSQLPIMPTPDNILDHIRRTKSESLITIPSLLQIWAQDKSAVETLATLKMIGFSGGSVPTKLGNFMTNAGVTLCPIYGGTEFGGPTYMARRPGGNDDWEWISLDERLNIRWDPQGDGTYECQFLTNEYHQVSVENLPGEKGYATSDLFIPHPTANKLSISVGRKDDVIIHTSGEKTVPAPMENIMMNSPYTMGVIIFGREHDQPGVLIELKPAYAIDPSNEAELVKARNMIWPIVEEANRVAPAFSRIFKELIIFTSPGKPLPRAGKGTVMRKAALAAYAEEIEALYATIESTVNAEKVEPPPSWLKEDVSKWLKSQVEELNSGKTFEVSTDLFEQGLDSLSGTILRRRIVGALQAHKDTQRAAELVTQNTIYNYPSIEKLAGFLAALVVDPDSVQASASRTDAIEEMVARYSVGLEHPVPAGAASNGTAVLLTGGTGNLGSQILDILLRDPSVRKIYSLNRSASGDVRSRHADRFKDKGLDASLLSSDKLVFLEGDLTQKNVGLQKDIYDELLSNVNVIIHTAWRLDFNLQLASFEPNIRSSRNLIDLARSSAAGSSAKLLFTSSVAQAISWDRSKGAYPEEVLTDPQYAVGNGYGEAKYVTERILSQSGIQGTSFRIGQISGGQPNGAWAVTDWVPILVKSSIALNALPSLVGVSSWVPMHGVAQAIVDVALSPSTAPALNIVHPRPVPFDNLVSSINDALVSEGVASSKLPVISFPEWFALLEKRAAAGNSDDLKDVPAIKLIDFFRNTANADSALRSGQRQGNESGGLAEFSTTKAQSISKTMKELPSIGSQDALLWIKYWKSSGLFA</sequence>
<dbReference type="Proteomes" id="UP000284706">
    <property type="component" value="Unassembled WGS sequence"/>
</dbReference>
<evidence type="ECO:0000259" key="3">
    <source>
        <dbReference type="Pfam" id="PF00501"/>
    </source>
</evidence>
<keyword evidence="1" id="KW-0596">Phosphopantetheine</keyword>
<organism evidence="5 6">
    <name type="scientific">Gymnopilus dilepis</name>
    <dbReference type="NCBI Taxonomy" id="231916"/>
    <lineage>
        <taxon>Eukaryota</taxon>
        <taxon>Fungi</taxon>
        <taxon>Dikarya</taxon>
        <taxon>Basidiomycota</taxon>
        <taxon>Agaricomycotina</taxon>
        <taxon>Agaricomycetes</taxon>
        <taxon>Agaricomycetidae</taxon>
        <taxon>Agaricales</taxon>
        <taxon>Agaricineae</taxon>
        <taxon>Hymenogastraceae</taxon>
        <taxon>Gymnopilus</taxon>
    </lineage>
</organism>
<keyword evidence="6" id="KW-1185">Reference proteome</keyword>
<dbReference type="InterPro" id="IPR042099">
    <property type="entry name" value="ANL_N_sf"/>
</dbReference>
<reference evidence="5 6" key="1">
    <citation type="journal article" date="2018" name="Evol. Lett.">
        <title>Horizontal gene cluster transfer increased hallucinogenic mushroom diversity.</title>
        <authorList>
            <person name="Reynolds H.T."/>
            <person name="Vijayakumar V."/>
            <person name="Gluck-Thaler E."/>
            <person name="Korotkin H.B."/>
            <person name="Matheny P.B."/>
            <person name="Slot J.C."/>
        </authorList>
    </citation>
    <scope>NUCLEOTIDE SEQUENCE [LARGE SCALE GENOMIC DNA]</scope>
    <source>
        <strain evidence="5 6">SRW20</strain>
    </source>
</reference>
<dbReference type="Pfam" id="PF23562">
    <property type="entry name" value="AMP-binding_C_3"/>
    <property type="match status" value="1"/>
</dbReference>
<evidence type="ECO:0000256" key="1">
    <source>
        <dbReference type="ARBA" id="ARBA00022450"/>
    </source>
</evidence>
<dbReference type="Gene3D" id="3.40.50.12780">
    <property type="entry name" value="N-terminal domain of ligase-like"/>
    <property type="match status" value="1"/>
</dbReference>
<dbReference type="InterPro" id="IPR020845">
    <property type="entry name" value="AMP-binding_CS"/>
</dbReference>
<protein>
    <recommendedName>
        <fullName evidence="7">Polyketide synthase phosphopantetheine-binding domain-containing protein</fullName>
    </recommendedName>
</protein>
<dbReference type="PANTHER" id="PTHR43439">
    <property type="entry name" value="PHENYLACETATE-COENZYME A LIGASE"/>
    <property type="match status" value="1"/>
</dbReference>
<feature type="domain" description="AMP-dependent synthetase/ligase" evidence="3">
    <location>
        <begin position="22"/>
        <end position="354"/>
    </location>
</feature>
<keyword evidence="2" id="KW-0597">Phosphoprotein</keyword>
<dbReference type="OrthoDB" id="429813at2759"/>
<accession>A0A409YND2</accession>
<dbReference type="InterPro" id="IPR000873">
    <property type="entry name" value="AMP-dep_synth/lig_dom"/>
</dbReference>
<dbReference type="SUPFAM" id="SSF51735">
    <property type="entry name" value="NAD(P)-binding Rossmann-fold domains"/>
    <property type="match status" value="1"/>
</dbReference>
<dbReference type="AlphaFoldDB" id="A0A409YND2"/>
<dbReference type="Pfam" id="PF00501">
    <property type="entry name" value="AMP-binding"/>
    <property type="match status" value="1"/>
</dbReference>
<evidence type="ECO:0008006" key="7">
    <source>
        <dbReference type="Google" id="ProtNLM"/>
    </source>
</evidence>
<dbReference type="PROSITE" id="PS00455">
    <property type="entry name" value="AMP_BINDING"/>
    <property type="match status" value="1"/>
</dbReference>
<name>A0A409YND2_9AGAR</name>
<dbReference type="SUPFAM" id="SSF56801">
    <property type="entry name" value="Acetyl-CoA synthetase-like"/>
    <property type="match status" value="1"/>
</dbReference>
<evidence type="ECO:0000256" key="2">
    <source>
        <dbReference type="ARBA" id="ARBA00022553"/>
    </source>
</evidence>
<gene>
    <name evidence="5" type="ORF">CVT26_002384</name>
</gene>
<dbReference type="STRING" id="231916.A0A409YND2"/>
<proteinExistence type="predicted"/>
<feature type="domain" description="Thioester reductase (TE)" evidence="4">
    <location>
        <begin position="696"/>
        <end position="932"/>
    </location>
</feature>
<dbReference type="Gene3D" id="3.40.50.720">
    <property type="entry name" value="NAD(P)-binding Rossmann-like Domain"/>
    <property type="match status" value="1"/>
</dbReference>
<dbReference type="InterPro" id="IPR013120">
    <property type="entry name" value="FAR_NAD-bd"/>
</dbReference>
<dbReference type="EMBL" id="NHYE01000617">
    <property type="protein sequence ID" value="PPR04516.1"/>
    <property type="molecule type" value="Genomic_DNA"/>
</dbReference>